<comment type="caution">
    <text evidence="2">The sequence shown here is derived from an EMBL/GenBank/DDBJ whole genome shotgun (WGS) entry which is preliminary data.</text>
</comment>
<dbReference type="PANTHER" id="PTHR48101">
    <property type="entry name" value="METHYLMALONYL-COA MUTASE, MITOCHONDRIAL-RELATED"/>
    <property type="match status" value="1"/>
</dbReference>
<gene>
    <name evidence="2" type="ORF">S03H2_27699</name>
</gene>
<dbReference type="InterPro" id="IPR006099">
    <property type="entry name" value="MeMalonylCoA_mutase_a/b_cat"/>
</dbReference>
<evidence type="ECO:0000259" key="1">
    <source>
        <dbReference type="Pfam" id="PF01642"/>
    </source>
</evidence>
<proteinExistence type="predicted"/>
<accession>X1HBF7</accession>
<dbReference type="GO" id="GO:0031419">
    <property type="term" value="F:cobalamin binding"/>
    <property type="evidence" value="ECO:0007669"/>
    <property type="project" value="InterPro"/>
</dbReference>
<evidence type="ECO:0000313" key="2">
    <source>
        <dbReference type="EMBL" id="GAH51189.1"/>
    </source>
</evidence>
<dbReference type="AlphaFoldDB" id="X1HBF7"/>
<organism evidence="2">
    <name type="scientific">marine sediment metagenome</name>
    <dbReference type="NCBI Taxonomy" id="412755"/>
    <lineage>
        <taxon>unclassified sequences</taxon>
        <taxon>metagenomes</taxon>
        <taxon>ecological metagenomes</taxon>
    </lineage>
</organism>
<dbReference type="GO" id="GO:0016866">
    <property type="term" value="F:intramolecular transferase activity"/>
    <property type="evidence" value="ECO:0007669"/>
    <property type="project" value="InterPro"/>
</dbReference>
<dbReference type="EMBL" id="BARU01016671">
    <property type="protein sequence ID" value="GAH51189.1"/>
    <property type="molecule type" value="Genomic_DNA"/>
</dbReference>
<dbReference type="SUPFAM" id="SSF51703">
    <property type="entry name" value="Cobalamin (vitamin B12)-dependent enzymes"/>
    <property type="match status" value="1"/>
</dbReference>
<name>X1HBF7_9ZZZZ</name>
<dbReference type="Pfam" id="PF01642">
    <property type="entry name" value="MM_CoA_mutase"/>
    <property type="match status" value="1"/>
</dbReference>
<sequence length="147" mass="16487">MIQKKLYTIEDLKDFDAHQKLGKPGEYPYTRGVYPTMYTERLWTMRQYAGFGTASETNRRFHYLLNEGQTGLSVAFDLPTQLGYDSDDQRASGEIGEVGVAVSTLSDMIEIFNGILLEKVSTSMTINATAPYIFAMYIVTAEKSGVK</sequence>
<dbReference type="Gene3D" id="3.20.20.240">
    <property type="entry name" value="Methylmalonyl-CoA mutase"/>
    <property type="match status" value="1"/>
</dbReference>
<dbReference type="PANTHER" id="PTHR48101:SF1">
    <property type="entry name" value="METHYLMALONYL-COA MUTASE, LARGE SUBUNIT"/>
    <property type="match status" value="1"/>
</dbReference>
<feature type="domain" description="Methylmalonyl-CoA mutase alpha/beta chain catalytic" evidence="1">
    <location>
        <begin position="4"/>
        <end position="147"/>
    </location>
</feature>
<protein>
    <recommendedName>
        <fullName evidence="1">Methylmalonyl-CoA mutase alpha/beta chain catalytic domain-containing protein</fullName>
    </recommendedName>
</protein>
<reference evidence="2" key="1">
    <citation type="journal article" date="2014" name="Front. Microbiol.">
        <title>High frequency of phylogenetically diverse reductive dehalogenase-homologous genes in deep subseafloor sedimentary metagenomes.</title>
        <authorList>
            <person name="Kawai M."/>
            <person name="Futagami T."/>
            <person name="Toyoda A."/>
            <person name="Takaki Y."/>
            <person name="Nishi S."/>
            <person name="Hori S."/>
            <person name="Arai W."/>
            <person name="Tsubouchi T."/>
            <person name="Morono Y."/>
            <person name="Uchiyama I."/>
            <person name="Ito T."/>
            <person name="Fujiyama A."/>
            <person name="Inagaki F."/>
            <person name="Takami H."/>
        </authorList>
    </citation>
    <scope>NUCLEOTIDE SEQUENCE</scope>
    <source>
        <strain evidence="2">Expedition CK06-06</strain>
    </source>
</reference>
<dbReference type="InterPro" id="IPR016176">
    <property type="entry name" value="Cbl-dep_enz_cat"/>
</dbReference>
<feature type="non-terminal residue" evidence="2">
    <location>
        <position position="147"/>
    </location>
</feature>